<comment type="caution">
    <text evidence="6">The sequence shown here is derived from an EMBL/GenBank/DDBJ whole genome shotgun (WGS) entry which is preliminary data.</text>
</comment>
<evidence type="ECO:0000256" key="3">
    <source>
        <dbReference type="SAM" id="MobiDB-lite"/>
    </source>
</evidence>
<keyword evidence="7" id="KW-1185">Reference proteome</keyword>
<dbReference type="PROSITE" id="PS51257">
    <property type="entry name" value="PROKAR_LIPOPROTEIN"/>
    <property type="match status" value="1"/>
</dbReference>
<accession>A0A2V4VZC7</accession>
<sequence length="292" mass="32350">MMQLYRVLPIVLSVGLFGCGNSSTQENTNTTGTPVTESKDNFVSSLPDTAPTLKVAMTGDLPPFSFQDDYGNMQGTDVDSIRAIGEEQGFKVEFYKETWQDMFDSVESGKRDLAISGISYKDDRAVRYGLSTPYFFNPATIMYLEGKFDINGLNDIKGLKTGTLEGSKEEDTLKEMGGSVELVSRSTAFLAYQDLIQGNTDVFLYDMPVLQYIVKGYPEHKVTIVPYEAADAPSAQQVVLMAKENTKLIKTVNEGIAKLKEKGTFKEIEERWLGEADPADKDTSDITNKQLN</sequence>
<dbReference type="GO" id="GO:0016020">
    <property type="term" value="C:membrane"/>
    <property type="evidence" value="ECO:0007669"/>
    <property type="project" value="InterPro"/>
</dbReference>
<evidence type="ECO:0000313" key="6">
    <source>
        <dbReference type="EMBL" id="PYE40734.1"/>
    </source>
</evidence>
<dbReference type="InterPro" id="IPR001320">
    <property type="entry name" value="Iontro_rcpt_C"/>
</dbReference>
<proteinExistence type="inferred from homology"/>
<dbReference type="PANTHER" id="PTHR35936">
    <property type="entry name" value="MEMBRANE-BOUND LYTIC MUREIN TRANSGLYCOSYLASE F"/>
    <property type="match status" value="1"/>
</dbReference>
<evidence type="ECO:0000256" key="2">
    <source>
        <dbReference type="ARBA" id="ARBA00022729"/>
    </source>
</evidence>
<comment type="similarity">
    <text evidence="1">Belongs to the bacterial solute-binding protein 3 family.</text>
</comment>
<dbReference type="GO" id="GO:0015276">
    <property type="term" value="F:ligand-gated monoatomic ion channel activity"/>
    <property type="evidence" value="ECO:0007669"/>
    <property type="project" value="InterPro"/>
</dbReference>
<dbReference type="PANTHER" id="PTHR35936:SF35">
    <property type="entry name" value="L-CYSTINE-BINDING PROTEIN TCYJ"/>
    <property type="match status" value="1"/>
</dbReference>
<gene>
    <name evidence="6" type="ORF">DFP82_10145</name>
</gene>
<dbReference type="Pfam" id="PF00497">
    <property type="entry name" value="SBP_bac_3"/>
    <property type="match status" value="1"/>
</dbReference>
<dbReference type="InterPro" id="IPR001638">
    <property type="entry name" value="Solute-binding_3/MltF_N"/>
</dbReference>
<protein>
    <submittedName>
        <fullName evidence="6">Amino acid ABC transporter substrate-binding protein (PAAT family)</fullName>
    </submittedName>
</protein>
<dbReference type="SUPFAM" id="SSF53850">
    <property type="entry name" value="Periplasmic binding protein-like II"/>
    <property type="match status" value="1"/>
</dbReference>
<feature type="domain" description="Ionotropic glutamate receptor C-terminal" evidence="5">
    <location>
        <begin position="52"/>
        <end position="275"/>
    </location>
</feature>
<dbReference type="SMART" id="SM00062">
    <property type="entry name" value="PBPb"/>
    <property type="match status" value="1"/>
</dbReference>
<name>A0A2V4VZC7_9GAMM</name>
<dbReference type="OrthoDB" id="9768183at2"/>
<dbReference type="AlphaFoldDB" id="A0A2V4VZC7"/>
<keyword evidence="2" id="KW-0732">Signal</keyword>
<dbReference type="Proteomes" id="UP000247746">
    <property type="component" value="Unassembled WGS sequence"/>
</dbReference>
<evidence type="ECO:0000256" key="1">
    <source>
        <dbReference type="ARBA" id="ARBA00010333"/>
    </source>
</evidence>
<evidence type="ECO:0000313" key="7">
    <source>
        <dbReference type="Proteomes" id="UP000247746"/>
    </source>
</evidence>
<dbReference type="RefSeq" id="WP_110921729.1">
    <property type="nucleotide sequence ID" value="NZ_QJSU01000001.1"/>
</dbReference>
<dbReference type="CDD" id="cd13704">
    <property type="entry name" value="PBP2_HisK"/>
    <property type="match status" value="1"/>
</dbReference>
<feature type="domain" description="Solute-binding protein family 3/N-terminal" evidence="4">
    <location>
        <begin position="52"/>
        <end position="276"/>
    </location>
</feature>
<reference evidence="6 7" key="1">
    <citation type="submission" date="2018-06" db="EMBL/GenBank/DDBJ databases">
        <title>Genomic Encyclopedia of Type Strains, Phase III (KMG-III): the genomes of soil and plant-associated and newly described type strains.</title>
        <authorList>
            <person name="Whitman W."/>
        </authorList>
    </citation>
    <scope>NUCLEOTIDE SEQUENCE [LARGE SCALE GENOMIC DNA]</scope>
    <source>
        <strain evidence="6 7">CECT 5889</strain>
    </source>
</reference>
<feature type="region of interest" description="Disordered" evidence="3">
    <location>
        <begin position="22"/>
        <end position="41"/>
    </location>
</feature>
<dbReference type="Gene3D" id="3.40.190.10">
    <property type="entry name" value="Periplasmic binding protein-like II"/>
    <property type="match status" value="2"/>
</dbReference>
<organism evidence="6 7">
    <name type="scientific">Psychrobacter fozii</name>
    <dbReference type="NCBI Taxonomy" id="198480"/>
    <lineage>
        <taxon>Bacteria</taxon>
        <taxon>Pseudomonadati</taxon>
        <taxon>Pseudomonadota</taxon>
        <taxon>Gammaproteobacteria</taxon>
        <taxon>Moraxellales</taxon>
        <taxon>Moraxellaceae</taxon>
        <taxon>Psychrobacter</taxon>
    </lineage>
</organism>
<evidence type="ECO:0000259" key="4">
    <source>
        <dbReference type="SMART" id="SM00062"/>
    </source>
</evidence>
<evidence type="ECO:0000259" key="5">
    <source>
        <dbReference type="SMART" id="SM00079"/>
    </source>
</evidence>
<dbReference type="SMART" id="SM00079">
    <property type="entry name" value="PBPe"/>
    <property type="match status" value="1"/>
</dbReference>
<dbReference type="EMBL" id="QJSU01000001">
    <property type="protein sequence ID" value="PYE40734.1"/>
    <property type="molecule type" value="Genomic_DNA"/>
</dbReference>